<organism evidence="2 3">
    <name type="scientific">Aulographum hederae CBS 113979</name>
    <dbReference type="NCBI Taxonomy" id="1176131"/>
    <lineage>
        <taxon>Eukaryota</taxon>
        <taxon>Fungi</taxon>
        <taxon>Dikarya</taxon>
        <taxon>Ascomycota</taxon>
        <taxon>Pezizomycotina</taxon>
        <taxon>Dothideomycetes</taxon>
        <taxon>Pleosporomycetidae</taxon>
        <taxon>Aulographales</taxon>
        <taxon>Aulographaceae</taxon>
    </lineage>
</organism>
<reference evidence="2" key="1">
    <citation type="journal article" date="2020" name="Stud. Mycol.">
        <title>101 Dothideomycetes genomes: a test case for predicting lifestyles and emergence of pathogens.</title>
        <authorList>
            <person name="Haridas S."/>
            <person name="Albert R."/>
            <person name="Binder M."/>
            <person name="Bloem J."/>
            <person name="Labutti K."/>
            <person name="Salamov A."/>
            <person name="Andreopoulos B."/>
            <person name="Baker S."/>
            <person name="Barry K."/>
            <person name="Bills G."/>
            <person name="Bluhm B."/>
            <person name="Cannon C."/>
            <person name="Castanera R."/>
            <person name="Culley D."/>
            <person name="Daum C."/>
            <person name="Ezra D."/>
            <person name="Gonzalez J."/>
            <person name="Henrissat B."/>
            <person name="Kuo A."/>
            <person name="Liang C."/>
            <person name="Lipzen A."/>
            <person name="Lutzoni F."/>
            <person name="Magnuson J."/>
            <person name="Mondo S."/>
            <person name="Nolan M."/>
            <person name="Ohm R."/>
            <person name="Pangilinan J."/>
            <person name="Park H.-J."/>
            <person name="Ramirez L."/>
            <person name="Alfaro M."/>
            <person name="Sun H."/>
            <person name="Tritt A."/>
            <person name="Yoshinaga Y."/>
            <person name="Zwiers L.-H."/>
            <person name="Turgeon B."/>
            <person name="Goodwin S."/>
            <person name="Spatafora J."/>
            <person name="Crous P."/>
            <person name="Grigoriev I."/>
        </authorList>
    </citation>
    <scope>NUCLEOTIDE SEQUENCE</scope>
    <source>
        <strain evidence="2">CBS 113979</strain>
    </source>
</reference>
<dbReference type="PANTHER" id="PTHR42354:SF1">
    <property type="entry name" value="C2H2-TYPE DOMAIN-CONTAINING PROTEIN"/>
    <property type="match status" value="1"/>
</dbReference>
<name>A0A6G1GXK4_9PEZI</name>
<dbReference type="PANTHER" id="PTHR42354">
    <property type="entry name" value="C2H2-TYPE DOMAIN-CONTAINING PROTEIN"/>
    <property type="match status" value="1"/>
</dbReference>
<dbReference type="AlphaFoldDB" id="A0A6G1GXK4"/>
<protein>
    <submittedName>
        <fullName evidence="2">Uncharacterized protein</fullName>
    </submittedName>
</protein>
<dbReference type="Proteomes" id="UP000800041">
    <property type="component" value="Unassembled WGS sequence"/>
</dbReference>
<gene>
    <name evidence="2" type="ORF">K402DRAFT_334043</name>
</gene>
<accession>A0A6G1GXK4</accession>
<evidence type="ECO:0000256" key="1">
    <source>
        <dbReference type="SAM" id="MobiDB-lite"/>
    </source>
</evidence>
<dbReference type="EMBL" id="ML977161">
    <property type="protein sequence ID" value="KAF1985665.1"/>
    <property type="molecule type" value="Genomic_DNA"/>
</dbReference>
<dbReference type="OrthoDB" id="5309037at2759"/>
<evidence type="ECO:0000313" key="2">
    <source>
        <dbReference type="EMBL" id="KAF1985665.1"/>
    </source>
</evidence>
<keyword evidence="3" id="KW-1185">Reference proteome</keyword>
<sequence length="374" mass="41669">MNYANMIEEKNLKKTFIIATLVSTLIGTFTSAESLYNRIQMKKQNKEQAAVDSKQSKEIDELRKQIEDRETKLNQKPIEGGVPRDEVEEELVTAGPMIRREYNGLYDRVGNKFAIGDTITQNQLQQNIIQLQQTVIHILQEALYRPEGLAKGEVAALLSASENARRNTIEALDSQYKRMITAGGVSGAPPPPQLLTLPSIAPSTKTTKGSNAPPPPSARPSLLPSMPSDDGSPLYCKYSQHLQTNASKPLFPSFSASGDKRCPVCSTTIGIEPSRAWKITKDVEHSRATKTRKNSTTGKEETVEEIVVEEKTWHVTNRFVVKCHRQNGEFACVLCSENRNVDTIWESMKGLVGHVQRVHGWEELRGEVDVREVG</sequence>
<feature type="region of interest" description="Disordered" evidence="1">
    <location>
        <begin position="183"/>
        <end position="226"/>
    </location>
</feature>
<evidence type="ECO:0000313" key="3">
    <source>
        <dbReference type="Proteomes" id="UP000800041"/>
    </source>
</evidence>
<proteinExistence type="predicted"/>